<evidence type="ECO:0000256" key="1">
    <source>
        <dbReference type="SAM" id="MobiDB-lite"/>
    </source>
</evidence>
<sequence>MKKYGVGILLMASLLLVTACGNGGNTKETKKEDTSTSAKSAKDKKAKTSDKTSSEASTSKESEVVTPTKNELSIAGFWLATGKEDQKGSSWKFENNVLTVNGQENWTYSVADNLDKNGYTVITITNDQSENHALLVKKTANGFEGITVEGDAYQNYLNDENAPVGNQVITFVPQTEIDNLTWSGIDNAIDFYEGVYKNTANEEGKDINWDNYRRDLWTIVPDGTQGNTITLHWTNIGGAGGSYVQLIKGQDTTEMIQYDGNAAYPDSPSKKMTIRNSDFKVL</sequence>
<evidence type="ECO:0000313" key="4">
    <source>
        <dbReference type="Proteomes" id="UP001290462"/>
    </source>
</evidence>
<comment type="caution">
    <text evidence="3">The sequence shown here is derived from an EMBL/GenBank/DDBJ whole genome shotgun (WGS) entry which is preliminary data.</text>
</comment>
<evidence type="ECO:0008006" key="5">
    <source>
        <dbReference type="Google" id="ProtNLM"/>
    </source>
</evidence>
<accession>A0AAW9JWE3</accession>
<dbReference type="EMBL" id="JAVBVO010000004">
    <property type="protein sequence ID" value="MDZ5759938.1"/>
    <property type="molecule type" value="Genomic_DNA"/>
</dbReference>
<proteinExistence type="predicted"/>
<name>A0AAW9JWE3_CARML</name>
<dbReference type="Proteomes" id="UP001290462">
    <property type="component" value="Unassembled WGS sequence"/>
</dbReference>
<evidence type="ECO:0000256" key="2">
    <source>
        <dbReference type="SAM" id="SignalP"/>
    </source>
</evidence>
<reference evidence="3" key="1">
    <citation type="submission" date="2023-08" db="EMBL/GenBank/DDBJ databases">
        <title>Genomic characterization of piscicolin 126 produced by Carnobacterium maltaromaticum CM22 strain isolated from salmon (Salmo salar).</title>
        <authorList>
            <person name="Gonzalez-Gragera E."/>
            <person name="Garcia-Lopez J.D."/>
            <person name="Teso-Perez C."/>
            <person name="Gimenez-Hernandez I."/>
            <person name="Peralta-Sanchez J.M."/>
            <person name="Valdivia E."/>
            <person name="Montalban-Lopez M."/>
            <person name="Martin-Platero A.M."/>
            <person name="Banos A."/>
            <person name="Martinez-Bueno M."/>
        </authorList>
    </citation>
    <scope>NUCLEOTIDE SEQUENCE</scope>
    <source>
        <strain evidence="3">CM22</strain>
    </source>
</reference>
<feature type="region of interest" description="Disordered" evidence="1">
    <location>
        <begin position="23"/>
        <end position="65"/>
    </location>
</feature>
<gene>
    <name evidence="3" type="ORF">RAK27_14845</name>
</gene>
<feature type="chain" id="PRO_5043488577" description="Lipoprotein" evidence="2">
    <location>
        <begin position="20"/>
        <end position="282"/>
    </location>
</feature>
<evidence type="ECO:0000313" key="3">
    <source>
        <dbReference type="EMBL" id="MDZ5759938.1"/>
    </source>
</evidence>
<dbReference type="RefSeq" id="WP_322809507.1">
    <property type="nucleotide sequence ID" value="NZ_JAVBVO010000004.1"/>
</dbReference>
<keyword evidence="2" id="KW-0732">Signal</keyword>
<dbReference type="PROSITE" id="PS51257">
    <property type="entry name" value="PROKAR_LIPOPROTEIN"/>
    <property type="match status" value="1"/>
</dbReference>
<feature type="compositionally biased region" description="Basic and acidic residues" evidence="1">
    <location>
        <begin position="27"/>
        <end position="63"/>
    </location>
</feature>
<dbReference type="AlphaFoldDB" id="A0AAW9JWE3"/>
<protein>
    <recommendedName>
        <fullName evidence="5">Lipoprotein</fullName>
    </recommendedName>
</protein>
<organism evidence="3 4">
    <name type="scientific">Carnobacterium maltaromaticum</name>
    <name type="common">Carnobacterium piscicola</name>
    <dbReference type="NCBI Taxonomy" id="2751"/>
    <lineage>
        <taxon>Bacteria</taxon>
        <taxon>Bacillati</taxon>
        <taxon>Bacillota</taxon>
        <taxon>Bacilli</taxon>
        <taxon>Lactobacillales</taxon>
        <taxon>Carnobacteriaceae</taxon>
        <taxon>Carnobacterium</taxon>
    </lineage>
</organism>
<feature type="signal peptide" evidence="2">
    <location>
        <begin position="1"/>
        <end position="19"/>
    </location>
</feature>